<proteinExistence type="predicted"/>
<accession>A0A8W8IKZ2</accession>
<name>A0A8W8IKZ2_MAGGI</name>
<reference evidence="1" key="1">
    <citation type="submission" date="2022-08" db="UniProtKB">
        <authorList>
            <consortium name="EnsemblMetazoa"/>
        </authorList>
    </citation>
    <scope>IDENTIFICATION</scope>
    <source>
        <strain evidence="1">05x7-T-G4-1.051#20</strain>
    </source>
</reference>
<keyword evidence="2" id="KW-1185">Reference proteome</keyword>
<organism evidence="1 2">
    <name type="scientific">Magallana gigas</name>
    <name type="common">Pacific oyster</name>
    <name type="synonym">Crassostrea gigas</name>
    <dbReference type="NCBI Taxonomy" id="29159"/>
    <lineage>
        <taxon>Eukaryota</taxon>
        <taxon>Metazoa</taxon>
        <taxon>Spiralia</taxon>
        <taxon>Lophotrochozoa</taxon>
        <taxon>Mollusca</taxon>
        <taxon>Bivalvia</taxon>
        <taxon>Autobranchia</taxon>
        <taxon>Pteriomorphia</taxon>
        <taxon>Ostreida</taxon>
        <taxon>Ostreoidea</taxon>
        <taxon>Ostreidae</taxon>
        <taxon>Magallana</taxon>
    </lineage>
</organism>
<protein>
    <submittedName>
        <fullName evidence="1">Uncharacterized protein</fullName>
    </submittedName>
</protein>
<sequence length="220" mass="25662">MATQLDTLVQIVGQDKKEEVVRICTEQNFAEAVSYAYDNVISVDPEKLSAAEHAVGAHDKESDYYKLFIDEFNMKEHFSQVCSHRKFVKKAFFRVQKFLDHMTEEDAERHDLTKFTLAQGVGYTARWVHGMDNACWKKALQHHYDHEPHHPQYFPDGKMEARYLEESLVDMIGSRWERNLNGAEEVSNQDLVDFNPVYLSRYCPEDLEKVKALIEKIKQG</sequence>
<dbReference type="RefSeq" id="XP_065924712.1">
    <property type="nucleotide sequence ID" value="XM_066068640.1"/>
</dbReference>
<dbReference type="Pfam" id="PF18907">
    <property type="entry name" value="DUF5662"/>
    <property type="match status" value="1"/>
</dbReference>
<dbReference type="InterPro" id="IPR043721">
    <property type="entry name" value="DUF5662"/>
</dbReference>
<dbReference type="KEGG" id="crg:136270588"/>
<dbReference type="Proteomes" id="UP000005408">
    <property type="component" value="Unassembled WGS sequence"/>
</dbReference>
<evidence type="ECO:0000313" key="1">
    <source>
        <dbReference type="EnsemblMetazoa" id="G14441.2:cds"/>
    </source>
</evidence>
<dbReference type="EnsemblMetazoa" id="G14441.2">
    <property type="protein sequence ID" value="G14441.2:cds"/>
    <property type="gene ID" value="G14441"/>
</dbReference>
<dbReference type="AlphaFoldDB" id="A0A8W8IKZ2"/>
<dbReference type="GeneID" id="136270588"/>
<evidence type="ECO:0000313" key="2">
    <source>
        <dbReference type="Proteomes" id="UP000005408"/>
    </source>
</evidence>